<dbReference type="AlphaFoldDB" id="A0AA36I946"/>
<evidence type="ECO:0000313" key="3">
    <source>
        <dbReference type="Proteomes" id="UP001178507"/>
    </source>
</evidence>
<keyword evidence="3" id="KW-1185">Reference proteome</keyword>
<evidence type="ECO:0000313" key="2">
    <source>
        <dbReference type="EMBL" id="CAJ1383391.1"/>
    </source>
</evidence>
<dbReference type="EMBL" id="CAUJNA010001012">
    <property type="protein sequence ID" value="CAJ1383391.1"/>
    <property type="molecule type" value="Genomic_DNA"/>
</dbReference>
<sequence length="549" mass="60528">MSSTSFIFDDEDEEMTTVPSGRLRCGRCVWETSVTVQCCYIYVLAVAVAGVLVAFGVQMPHQVALGAFGSLKQVDLPGAVADAYFQSVHLEAIDLQSGGPYAGHAGSFESFEWHSLELIWQMGPSQSEREKDFQPSVVSDTYMSEVRLAEVALRELPGWVSLCNACPAEVRFLCTAGDSLVALSFGSWQEPSPANQVMGLEWEVSFNAEGIGAQLPVETLLAFAQEVRPQLLERWLPRDPATRREAAGPESRQLLRSTFLFYLPPADVPRFHSFVEETLRPRLRKMQDESLGEEGGLRAFYKIDGRAYDDLDRSFQHLPLLVLAAVNVLVTVLLFTRRVLLAVAAALLSTASVLVAASQITPGTVVAWQLLAVNAAELAIACSSILSYNANRVLPKLQELKHLISRTSEERRAGLLWLGHWLQMPLQLFVPPLATTLLLLALDMMVAKLPMAQELTSAALLGSLTVLCLGPWLFVPAVLLGDWMAEGREESNWCAPQELSGRPLSKEQRRQRRRAWLLAVVSAWPQFEIVSGTPNSELGRTALDPETRA</sequence>
<keyword evidence="1" id="KW-0812">Transmembrane</keyword>
<comment type="caution">
    <text evidence="2">The sequence shown here is derived from an EMBL/GenBank/DDBJ whole genome shotgun (WGS) entry which is preliminary data.</text>
</comment>
<feature type="transmembrane region" description="Helical" evidence="1">
    <location>
        <begin position="459"/>
        <end position="480"/>
    </location>
</feature>
<accession>A0AA36I946</accession>
<protein>
    <submittedName>
        <fullName evidence="2">Uncharacterized protein</fullName>
    </submittedName>
</protein>
<keyword evidence="1" id="KW-0472">Membrane</keyword>
<feature type="transmembrane region" description="Helical" evidence="1">
    <location>
        <begin position="318"/>
        <end position="335"/>
    </location>
</feature>
<dbReference type="Proteomes" id="UP001178507">
    <property type="component" value="Unassembled WGS sequence"/>
</dbReference>
<gene>
    <name evidence="2" type="ORF">EVOR1521_LOCUS10523</name>
</gene>
<organism evidence="2 3">
    <name type="scientific">Effrenium voratum</name>
    <dbReference type="NCBI Taxonomy" id="2562239"/>
    <lineage>
        <taxon>Eukaryota</taxon>
        <taxon>Sar</taxon>
        <taxon>Alveolata</taxon>
        <taxon>Dinophyceae</taxon>
        <taxon>Suessiales</taxon>
        <taxon>Symbiodiniaceae</taxon>
        <taxon>Effrenium</taxon>
    </lineage>
</organism>
<proteinExistence type="predicted"/>
<feature type="transmembrane region" description="Helical" evidence="1">
    <location>
        <begin position="340"/>
        <end position="360"/>
    </location>
</feature>
<name>A0AA36I946_9DINO</name>
<reference evidence="2" key="1">
    <citation type="submission" date="2023-08" db="EMBL/GenBank/DDBJ databases">
        <authorList>
            <person name="Chen Y."/>
            <person name="Shah S."/>
            <person name="Dougan E. K."/>
            <person name="Thang M."/>
            <person name="Chan C."/>
        </authorList>
    </citation>
    <scope>NUCLEOTIDE SEQUENCE</scope>
</reference>
<keyword evidence="1" id="KW-1133">Transmembrane helix</keyword>
<feature type="transmembrane region" description="Helical" evidence="1">
    <location>
        <begin position="366"/>
        <end position="388"/>
    </location>
</feature>
<evidence type="ECO:0000256" key="1">
    <source>
        <dbReference type="SAM" id="Phobius"/>
    </source>
</evidence>